<evidence type="ECO:0000256" key="6">
    <source>
        <dbReference type="SAM" id="Phobius"/>
    </source>
</evidence>
<feature type="domain" description="UPAR/Ly6" evidence="7">
    <location>
        <begin position="141"/>
        <end position="213"/>
    </location>
</feature>
<dbReference type="InterPro" id="IPR016054">
    <property type="entry name" value="LY6_UPA_recep-like"/>
</dbReference>
<feature type="domain" description="UPAR/Ly6" evidence="7">
    <location>
        <begin position="54"/>
        <end position="117"/>
    </location>
</feature>
<evidence type="ECO:0000256" key="1">
    <source>
        <dbReference type="ARBA" id="ARBA00004236"/>
    </source>
</evidence>
<sequence>MGPQHWSLVKLLYLLGTISTLPLAGALLCYEATASNFRAVTLHNWKWLLLRSKVCQMREGCEETLLFIETGTQRGVVGFKGCTTALSYPRETSYLVSPPGISIASTSRVCRSYLCNNLTNLQPIVQLKANTFASVEASSQSCPTCVGPHTEECLPNFVSIEFCPEEASSCYSSTLKFKAGSLNSTFLLMGCAHDYQNLLSDYRSIGSIRVTEVRNILERARLSGTEASCRGPACGILLGLLLAFRD</sequence>
<dbReference type="RefSeq" id="XP_004710411.1">
    <property type="nucleotide sequence ID" value="XM_004710354.2"/>
</dbReference>
<accession>A0ABM0IY06</accession>
<reference evidence="9" key="1">
    <citation type="submission" date="2025-08" db="UniProtKB">
        <authorList>
            <consortium name="RefSeq"/>
        </authorList>
    </citation>
    <scope>IDENTIFICATION</scope>
</reference>
<evidence type="ECO:0000256" key="5">
    <source>
        <dbReference type="ARBA" id="ARBA00023180"/>
    </source>
</evidence>
<keyword evidence="4 6" id="KW-0472">Membrane</keyword>
<evidence type="ECO:0000313" key="8">
    <source>
        <dbReference type="Proteomes" id="UP000694863"/>
    </source>
</evidence>
<evidence type="ECO:0000256" key="2">
    <source>
        <dbReference type="ARBA" id="ARBA00022475"/>
    </source>
</evidence>
<evidence type="ECO:0000256" key="3">
    <source>
        <dbReference type="ARBA" id="ARBA00022729"/>
    </source>
</evidence>
<keyword evidence="6" id="KW-1133">Transmembrane helix</keyword>
<organism evidence="8 9">
    <name type="scientific">Echinops telfairi</name>
    <name type="common">Lesser hedgehog tenrec</name>
    <dbReference type="NCBI Taxonomy" id="9371"/>
    <lineage>
        <taxon>Eukaryota</taxon>
        <taxon>Metazoa</taxon>
        <taxon>Chordata</taxon>
        <taxon>Craniata</taxon>
        <taxon>Vertebrata</taxon>
        <taxon>Euteleostomi</taxon>
        <taxon>Mammalia</taxon>
        <taxon>Eutheria</taxon>
        <taxon>Afrotheria</taxon>
        <taxon>Tenrecidae</taxon>
        <taxon>Tenrecinae</taxon>
        <taxon>Echinops</taxon>
    </lineage>
</organism>
<keyword evidence="2" id="KW-1003">Cell membrane</keyword>
<dbReference type="SUPFAM" id="SSF57302">
    <property type="entry name" value="Snake toxin-like"/>
    <property type="match status" value="1"/>
</dbReference>
<protein>
    <submittedName>
        <fullName evidence="9">Ly6/PLAUR domain-containing protein 4</fullName>
    </submittedName>
</protein>
<dbReference type="PANTHER" id="PTHR16529:SF6">
    <property type="entry name" value="LY6_PLAUR DOMAIN-CONTAINING PROTEIN 4"/>
    <property type="match status" value="1"/>
</dbReference>
<dbReference type="Pfam" id="PF00021">
    <property type="entry name" value="UPAR_LY6"/>
    <property type="match status" value="2"/>
</dbReference>
<feature type="transmembrane region" description="Helical" evidence="6">
    <location>
        <begin position="12"/>
        <end position="30"/>
    </location>
</feature>
<evidence type="ECO:0000313" key="9">
    <source>
        <dbReference type="RefSeq" id="XP_004710411.1"/>
    </source>
</evidence>
<dbReference type="PANTHER" id="PTHR16529">
    <property type="entry name" value="CD177 ANTIGEN"/>
    <property type="match status" value="1"/>
</dbReference>
<gene>
    <name evidence="9" type="primary">LYPD4</name>
</gene>
<dbReference type="GeneID" id="101652311"/>
<dbReference type="InterPro" id="IPR045860">
    <property type="entry name" value="Snake_toxin-like_sf"/>
</dbReference>
<dbReference type="Proteomes" id="UP000694863">
    <property type="component" value="Unplaced"/>
</dbReference>
<evidence type="ECO:0000259" key="7">
    <source>
        <dbReference type="Pfam" id="PF00021"/>
    </source>
</evidence>
<keyword evidence="8" id="KW-1185">Reference proteome</keyword>
<dbReference type="InterPro" id="IPR051899">
    <property type="entry name" value="Fert-Immune_med_protein"/>
</dbReference>
<comment type="subcellular location">
    <subcellularLocation>
        <location evidence="1">Cell membrane</location>
    </subcellularLocation>
</comment>
<name>A0ABM0IY06_ECHTE</name>
<keyword evidence="5" id="KW-0325">Glycoprotein</keyword>
<keyword evidence="3" id="KW-0732">Signal</keyword>
<evidence type="ECO:0000256" key="4">
    <source>
        <dbReference type="ARBA" id="ARBA00023136"/>
    </source>
</evidence>
<keyword evidence="6" id="KW-0812">Transmembrane</keyword>
<proteinExistence type="predicted"/>